<dbReference type="InterPro" id="IPR017850">
    <property type="entry name" value="Alkaline_phosphatase_core_sf"/>
</dbReference>
<reference evidence="6 7" key="1">
    <citation type="submission" date="2015-03" db="EMBL/GenBank/DDBJ databases">
        <title>Genome assembly of Sandaracinus amylolyticus DSM 53668.</title>
        <authorList>
            <person name="Sharma G."/>
            <person name="Subramanian S."/>
        </authorList>
    </citation>
    <scope>NUCLEOTIDE SEQUENCE [LARGE SCALE GENOMIC DNA]</scope>
    <source>
        <strain evidence="6 7">DSM 53668</strain>
    </source>
</reference>
<evidence type="ECO:0000313" key="6">
    <source>
        <dbReference type="EMBL" id="AKF07228.1"/>
    </source>
</evidence>
<dbReference type="KEGG" id="samy:DB32_004377"/>
<proteinExistence type="predicted"/>
<dbReference type="STRING" id="927083.DB32_004377"/>
<evidence type="ECO:0000313" key="7">
    <source>
        <dbReference type="Proteomes" id="UP000034883"/>
    </source>
</evidence>
<dbReference type="Gene3D" id="3.40.720.10">
    <property type="entry name" value="Alkaline Phosphatase, subunit A"/>
    <property type="match status" value="1"/>
</dbReference>
<dbReference type="PROSITE" id="PS51257">
    <property type="entry name" value="PROKAR_LIPOPROTEIN"/>
    <property type="match status" value="1"/>
</dbReference>
<dbReference type="PANTHER" id="PTHR10151:SF120">
    <property type="entry name" value="BIS(5'-ADENOSYL)-TRIPHOSPHATASE"/>
    <property type="match status" value="1"/>
</dbReference>
<evidence type="ECO:0000256" key="2">
    <source>
        <dbReference type="ARBA" id="ARBA00022723"/>
    </source>
</evidence>
<dbReference type="InterPro" id="IPR002591">
    <property type="entry name" value="Phosphodiest/P_Trfase"/>
</dbReference>
<evidence type="ECO:0000256" key="3">
    <source>
        <dbReference type="ARBA" id="ARBA00022729"/>
    </source>
</evidence>
<keyword evidence="1 4" id="KW-0597">Phosphoprotein</keyword>
<evidence type="ECO:0000256" key="4">
    <source>
        <dbReference type="PIRSR" id="PIRSR031924-50"/>
    </source>
</evidence>
<dbReference type="InterPro" id="IPR026263">
    <property type="entry name" value="Alkaline_phosphatase_prok"/>
</dbReference>
<sequence>MMRRALVLFMVLVGCGSTPPRTSAPSARPRLVVVAVYDQLGSDVLAAHLPHLDPDGAIRSAIARGRYVQRARYAYSATLTAPGHAAIHSGASPRDSGIGSNRVFVLGRGRVSAMDDGTHRVWGRDDAGASPFRLQAETVADVIQSERPASLVVSLALKDRSAILPGGQHPDVCVWFDAEAGGFTSSTWYAPAMPEWLASWRAREPFEAAMETPWTPRDPAALEARFGPDVQPGEGAYGFDASFPHDARGLEDADAFRSLPSSTDHMLALGREIAARFELGEDDEPDLLALSISTTDYVGHAFGPSSWEYADVLLRVDRALGDFVRELEARVGPIALVITSDHGAAELVERTHASGHTDAVRFTSESSLPRLEAHLRETLGAPPEGATAWAEGWVQPYVYLGMREPRVIEAALAWLRAQPGIGAAVDARAVAAAPVPEGESLDALIARAIPRDPPGDIYVMPAERSVAMEDMPEGVGTSHGSAWLYDRDVPVIVVGPQFAREEITDVMPQCRVAGTIAELAGVRAPRFACGAL</sequence>
<dbReference type="Gene3D" id="3.30.1360.150">
    <property type="match status" value="1"/>
</dbReference>
<dbReference type="Proteomes" id="UP000034883">
    <property type="component" value="Chromosome"/>
</dbReference>
<dbReference type="PANTHER" id="PTHR10151">
    <property type="entry name" value="ECTONUCLEOTIDE PYROPHOSPHATASE/PHOSPHODIESTERASE"/>
    <property type="match status" value="1"/>
</dbReference>
<keyword evidence="7" id="KW-1185">Reference proteome</keyword>
<dbReference type="EMBL" id="CP011125">
    <property type="protein sequence ID" value="AKF07228.1"/>
    <property type="molecule type" value="Genomic_DNA"/>
</dbReference>
<dbReference type="AlphaFoldDB" id="A0A0F6YJP0"/>
<name>A0A0F6YJP0_9BACT</name>
<feature type="binding site" evidence="5">
    <location>
        <begin position="158"/>
        <end position="160"/>
    </location>
    <ligand>
        <name>substrate</name>
    </ligand>
</feature>
<gene>
    <name evidence="6" type="ORF">DB32_004377</name>
</gene>
<evidence type="ECO:0000256" key="5">
    <source>
        <dbReference type="PIRSR" id="PIRSR031924-51"/>
    </source>
</evidence>
<protein>
    <submittedName>
        <fullName evidence="6">Alkaline phosphatase</fullName>
    </submittedName>
</protein>
<dbReference type="PIRSF" id="PIRSF031924">
    <property type="entry name" value="Pi-irrepressible_AP"/>
    <property type="match status" value="1"/>
</dbReference>
<dbReference type="GO" id="GO:0046872">
    <property type="term" value="F:metal ion binding"/>
    <property type="evidence" value="ECO:0007669"/>
    <property type="project" value="UniProtKB-KW"/>
</dbReference>
<accession>A0A0F6YJP0</accession>
<feature type="active site" description="Phosphothreonine intermediate" evidence="4">
    <location>
        <position position="80"/>
    </location>
</feature>
<dbReference type="SUPFAM" id="SSF53649">
    <property type="entry name" value="Alkaline phosphatase-like"/>
    <property type="match status" value="1"/>
</dbReference>
<keyword evidence="3" id="KW-0732">Signal</keyword>
<dbReference type="Pfam" id="PF01663">
    <property type="entry name" value="Phosphodiest"/>
    <property type="match status" value="1"/>
</dbReference>
<evidence type="ECO:0000256" key="1">
    <source>
        <dbReference type="ARBA" id="ARBA00022553"/>
    </source>
</evidence>
<keyword evidence="2" id="KW-0479">Metal-binding</keyword>
<dbReference type="GO" id="GO:0004035">
    <property type="term" value="F:alkaline phosphatase activity"/>
    <property type="evidence" value="ECO:0007669"/>
    <property type="project" value="InterPro"/>
</dbReference>
<organism evidence="6 7">
    <name type="scientific">Sandaracinus amylolyticus</name>
    <dbReference type="NCBI Taxonomy" id="927083"/>
    <lineage>
        <taxon>Bacteria</taxon>
        <taxon>Pseudomonadati</taxon>
        <taxon>Myxococcota</taxon>
        <taxon>Polyangia</taxon>
        <taxon>Polyangiales</taxon>
        <taxon>Sandaracinaceae</taxon>
        <taxon>Sandaracinus</taxon>
    </lineage>
</organism>
<feature type="binding site" evidence="5">
    <location>
        <position position="101"/>
    </location>
    <ligand>
        <name>substrate</name>
    </ligand>
</feature>